<evidence type="ECO:0000256" key="8">
    <source>
        <dbReference type="ARBA" id="ARBA00022741"/>
    </source>
</evidence>
<dbReference type="PANTHER" id="PTHR34220">
    <property type="entry name" value="SENSOR HISTIDINE KINASE YPDA"/>
    <property type="match status" value="1"/>
</dbReference>
<keyword evidence="4" id="KW-1003">Cell membrane</keyword>
<keyword evidence="17" id="KW-1185">Reference proteome</keyword>
<dbReference type="InterPro" id="IPR010559">
    <property type="entry name" value="Sig_transdc_His_kin_internal"/>
</dbReference>
<gene>
    <name evidence="16" type="ORF">TcarDRAFT_0405</name>
</gene>
<evidence type="ECO:0000256" key="1">
    <source>
        <dbReference type="ARBA" id="ARBA00000085"/>
    </source>
</evidence>
<evidence type="ECO:0000259" key="15">
    <source>
        <dbReference type="PROSITE" id="PS50109"/>
    </source>
</evidence>
<evidence type="ECO:0000256" key="9">
    <source>
        <dbReference type="ARBA" id="ARBA00022777"/>
    </source>
</evidence>
<dbReference type="Pfam" id="PF02518">
    <property type="entry name" value="HATPase_c"/>
    <property type="match status" value="1"/>
</dbReference>
<keyword evidence="8" id="KW-0547">Nucleotide-binding</keyword>
<feature type="transmembrane region" description="Helical" evidence="14">
    <location>
        <begin position="77"/>
        <end position="95"/>
    </location>
</feature>
<feature type="domain" description="Histidine kinase" evidence="15">
    <location>
        <begin position="531"/>
        <end position="629"/>
    </location>
</feature>
<name>A1HSX0_9FIRM</name>
<feature type="transmembrane region" description="Helical" evidence="14">
    <location>
        <begin position="145"/>
        <end position="165"/>
    </location>
</feature>
<dbReference type="SUPFAM" id="SSF55874">
    <property type="entry name" value="ATPase domain of HSP90 chaperone/DNA topoisomerase II/histidine kinase"/>
    <property type="match status" value="1"/>
</dbReference>
<proteinExistence type="predicted"/>
<dbReference type="InterPro" id="IPR003018">
    <property type="entry name" value="GAF"/>
</dbReference>
<dbReference type="Pfam" id="PF01590">
    <property type="entry name" value="GAF"/>
    <property type="match status" value="1"/>
</dbReference>
<evidence type="ECO:0000256" key="6">
    <source>
        <dbReference type="ARBA" id="ARBA00022679"/>
    </source>
</evidence>
<feature type="transmembrane region" description="Helical" evidence="14">
    <location>
        <begin position="240"/>
        <end position="260"/>
    </location>
</feature>
<dbReference type="GO" id="GO:0071555">
    <property type="term" value="P:cell wall organization"/>
    <property type="evidence" value="ECO:0007669"/>
    <property type="project" value="InterPro"/>
</dbReference>
<keyword evidence="5" id="KW-0597">Phosphoprotein</keyword>
<dbReference type="GO" id="GO:0005886">
    <property type="term" value="C:plasma membrane"/>
    <property type="evidence" value="ECO:0007669"/>
    <property type="project" value="UniProtKB-SubCell"/>
</dbReference>
<evidence type="ECO:0000256" key="5">
    <source>
        <dbReference type="ARBA" id="ARBA00022553"/>
    </source>
</evidence>
<evidence type="ECO:0000313" key="16">
    <source>
        <dbReference type="EMBL" id="EAX46914.1"/>
    </source>
</evidence>
<dbReference type="PROSITE" id="PS50109">
    <property type="entry name" value="HIS_KIN"/>
    <property type="match status" value="1"/>
</dbReference>
<evidence type="ECO:0000256" key="11">
    <source>
        <dbReference type="ARBA" id="ARBA00022989"/>
    </source>
</evidence>
<dbReference type="InterPro" id="IPR004358">
    <property type="entry name" value="Sig_transdc_His_kin-like_C"/>
</dbReference>
<feature type="transmembrane region" description="Helical" evidence="14">
    <location>
        <begin position="210"/>
        <end position="228"/>
    </location>
</feature>
<dbReference type="Gene3D" id="1.10.1760.20">
    <property type="match status" value="1"/>
</dbReference>
<dbReference type="EMBL" id="AAWL01000019">
    <property type="protein sequence ID" value="EAX46914.1"/>
    <property type="molecule type" value="Genomic_DNA"/>
</dbReference>
<dbReference type="SUPFAM" id="SSF55781">
    <property type="entry name" value="GAF domain-like"/>
    <property type="match status" value="1"/>
</dbReference>
<comment type="catalytic activity">
    <reaction evidence="1">
        <text>ATP + protein L-histidine = ADP + protein N-phospho-L-histidine.</text>
        <dbReference type="EC" id="2.7.13.3"/>
    </reaction>
</comment>
<keyword evidence="13 14" id="KW-0472">Membrane</keyword>
<reference evidence="16 17" key="2">
    <citation type="submission" date="2007-01" db="EMBL/GenBank/DDBJ databases">
        <title>Sequencing of the draft genome and assembly of Thermosinus carboxydivorans Nor1.</title>
        <authorList>
            <consortium name="US DOE Joint Genome Institute (JGI-PGF)"/>
            <person name="Copeland A."/>
            <person name="Lucas S."/>
            <person name="Lapidus A."/>
            <person name="Barry K."/>
            <person name="Glavina del Rio T."/>
            <person name="Dalin E."/>
            <person name="Tice H."/>
            <person name="Bruce D."/>
            <person name="Pitluck S."/>
            <person name="Richardson P."/>
        </authorList>
    </citation>
    <scope>NUCLEOTIDE SEQUENCE [LARGE SCALE GENOMIC DNA]</scope>
    <source>
        <strain evidence="16 17">Nor1</strain>
    </source>
</reference>
<dbReference type="InterPro" id="IPR003594">
    <property type="entry name" value="HATPase_dom"/>
</dbReference>
<dbReference type="PRINTS" id="PR00344">
    <property type="entry name" value="BCTRLSENSOR"/>
</dbReference>
<dbReference type="InterPro" id="IPR029016">
    <property type="entry name" value="GAF-like_dom_sf"/>
</dbReference>
<evidence type="ECO:0000256" key="3">
    <source>
        <dbReference type="ARBA" id="ARBA00012438"/>
    </source>
</evidence>
<comment type="caution">
    <text evidence="16">The sequence shown here is derived from an EMBL/GenBank/DDBJ whole genome shotgun (WGS) entry which is preliminary data.</text>
</comment>
<dbReference type="InterPro" id="IPR036890">
    <property type="entry name" value="HATPase_C_sf"/>
</dbReference>
<dbReference type="EC" id="2.7.13.3" evidence="3"/>
<keyword evidence="9 16" id="KW-0418">Kinase</keyword>
<dbReference type="SMART" id="SM00387">
    <property type="entry name" value="HATPase_c"/>
    <property type="match status" value="1"/>
</dbReference>
<accession>A1HSX0</accession>
<feature type="transmembrane region" description="Helical" evidence="14">
    <location>
        <begin position="171"/>
        <end position="190"/>
    </location>
</feature>
<evidence type="ECO:0000313" key="17">
    <source>
        <dbReference type="Proteomes" id="UP000005139"/>
    </source>
</evidence>
<dbReference type="InterPro" id="IPR005467">
    <property type="entry name" value="His_kinase_dom"/>
</dbReference>
<keyword evidence="12" id="KW-0902">Two-component regulatory system</keyword>
<protein>
    <recommendedName>
        <fullName evidence="3">histidine kinase</fullName>
        <ecNumber evidence="3">2.7.13.3</ecNumber>
    </recommendedName>
</protein>
<dbReference type="eggNOG" id="COG3275">
    <property type="taxonomic scope" value="Bacteria"/>
</dbReference>
<reference evidence="16 17" key="1">
    <citation type="submission" date="2007-01" db="EMBL/GenBank/DDBJ databases">
        <title>Annotation of the draft genome assembly of Thermosinus carboxydivorans Nor1.</title>
        <authorList>
            <consortium name="US DOE Joint Genome Institute (JGI-ORNL)"/>
            <person name="Larimer F."/>
            <person name="Land M."/>
            <person name="Hauser L."/>
        </authorList>
    </citation>
    <scope>NUCLEOTIDE SEQUENCE [LARGE SCALE GENOMIC DNA]</scope>
    <source>
        <strain evidence="16 17">Nor1</strain>
    </source>
</reference>
<dbReference type="Pfam" id="PF06580">
    <property type="entry name" value="His_kinase"/>
    <property type="match status" value="1"/>
</dbReference>
<dbReference type="InterPro" id="IPR050640">
    <property type="entry name" value="Bact_2-comp_sensor_kinase"/>
</dbReference>
<evidence type="ECO:0000256" key="4">
    <source>
        <dbReference type="ARBA" id="ARBA00022475"/>
    </source>
</evidence>
<evidence type="ECO:0000256" key="10">
    <source>
        <dbReference type="ARBA" id="ARBA00022840"/>
    </source>
</evidence>
<dbReference type="InterPro" id="IPR011620">
    <property type="entry name" value="Sig_transdc_His_kinase_LytS_TM"/>
</dbReference>
<comment type="subcellular location">
    <subcellularLocation>
        <location evidence="2">Cell membrane</location>
        <topology evidence="2">Multi-pass membrane protein</topology>
    </subcellularLocation>
</comment>
<dbReference type="Gene3D" id="3.30.565.10">
    <property type="entry name" value="Histidine kinase-like ATPase, C-terminal domain"/>
    <property type="match status" value="1"/>
</dbReference>
<dbReference type="GO" id="GO:0005524">
    <property type="term" value="F:ATP binding"/>
    <property type="evidence" value="ECO:0007669"/>
    <property type="project" value="UniProtKB-KW"/>
</dbReference>
<keyword evidence="11 14" id="KW-1133">Transmembrane helix</keyword>
<dbReference type="PANTHER" id="PTHR34220:SF7">
    <property type="entry name" value="SENSOR HISTIDINE KINASE YPDA"/>
    <property type="match status" value="1"/>
</dbReference>
<organism evidence="16 17">
    <name type="scientific">Thermosinus carboxydivorans Nor1</name>
    <dbReference type="NCBI Taxonomy" id="401526"/>
    <lineage>
        <taxon>Bacteria</taxon>
        <taxon>Bacillati</taxon>
        <taxon>Bacillota</taxon>
        <taxon>Negativicutes</taxon>
        <taxon>Selenomonadales</taxon>
        <taxon>Sporomusaceae</taxon>
        <taxon>Thermosinus</taxon>
    </lineage>
</organism>
<dbReference type="Proteomes" id="UP000005139">
    <property type="component" value="Unassembled WGS sequence"/>
</dbReference>
<sequence length="636" mass="68571">MWPSMCRVIKTREFLPPASNISSNGVNLAVAHLFGAAAHFIGIYFMCCSPCHWCGASVTIVRRNLHNHGGFLMKFELVLELMGDMALLAMAANFIGRNRYIASCAERPTTPRSWLTLTVIFSVLSILGTYTGVPVEGALANTRLVGTLMGGIMGGPWVGLGIGFISGLHRYLIGGFTAEICGAATLLGGLMAGMARQKYGLHGINWKKAALLALAAEGLQKGMVLLLAKPFEAAWALEKAIAVPTTVVTMLGTVVFMLILKDIKTEQELHGAKAAQLSLEIASRTLPFLRHGLTMESAQKTAEIIFAFTGMDAVSISNREQVLAFVGKGADHHKPGEPIMTQSTKQTLISGMLHIVHTAQEQGCPVAGCPLQSSVVAPLVVNGAVIGTVKLNRTVPNGITEVDIRMAEGIAHLLSVQIELAEIDCQRKMREKAELKALQAQINPHFLFNTINIIMSFCRTNPDTARSLLGHLATMLRHSFADRQDFVTLKEEMEGIAAYLEIVKARFGSRLTVKTEIDPILLEAPIPLLTLQPLVENAVQHGLFPKLSHCVLTIAAGLRDGAMVIEVRDNGVGIPVEKLRTILAGQGQGIGIRNVYKRLTGIYGKEYGLAIESTLGQGTTVRIVIPYEGRDLAHAG</sequence>
<evidence type="ECO:0000256" key="2">
    <source>
        <dbReference type="ARBA" id="ARBA00004651"/>
    </source>
</evidence>
<feature type="transmembrane region" description="Helical" evidence="14">
    <location>
        <begin position="115"/>
        <end position="133"/>
    </location>
</feature>
<evidence type="ECO:0000256" key="14">
    <source>
        <dbReference type="SAM" id="Phobius"/>
    </source>
</evidence>
<evidence type="ECO:0000256" key="13">
    <source>
        <dbReference type="ARBA" id="ARBA00023136"/>
    </source>
</evidence>
<dbReference type="Pfam" id="PF07694">
    <property type="entry name" value="5TM-5TMR_LYT"/>
    <property type="match status" value="1"/>
</dbReference>
<evidence type="ECO:0000256" key="7">
    <source>
        <dbReference type="ARBA" id="ARBA00022692"/>
    </source>
</evidence>
<dbReference type="SMART" id="SM00065">
    <property type="entry name" value="GAF"/>
    <property type="match status" value="1"/>
</dbReference>
<evidence type="ECO:0000256" key="12">
    <source>
        <dbReference type="ARBA" id="ARBA00023012"/>
    </source>
</evidence>
<keyword evidence="6" id="KW-0808">Transferase</keyword>
<dbReference type="GO" id="GO:0000155">
    <property type="term" value="F:phosphorelay sensor kinase activity"/>
    <property type="evidence" value="ECO:0007669"/>
    <property type="project" value="InterPro"/>
</dbReference>
<keyword evidence="10" id="KW-0067">ATP-binding</keyword>
<dbReference type="Gene3D" id="3.30.450.40">
    <property type="match status" value="1"/>
</dbReference>
<dbReference type="AlphaFoldDB" id="A1HSX0"/>
<keyword evidence="7 14" id="KW-0812">Transmembrane</keyword>